<keyword evidence="2" id="KW-1003">Cell membrane</keyword>
<gene>
    <name evidence="7" type="ORF">V6984_00135</name>
</gene>
<evidence type="ECO:0000313" key="7">
    <source>
        <dbReference type="EMBL" id="XAH74216.1"/>
    </source>
</evidence>
<evidence type="ECO:0000313" key="8">
    <source>
        <dbReference type="Proteomes" id="UP001451571"/>
    </source>
</evidence>
<feature type="transmembrane region" description="Helical" evidence="6">
    <location>
        <begin position="81"/>
        <end position="100"/>
    </location>
</feature>
<feature type="transmembrane region" description="Helical" evidence="6">
    <location>
        <begin position="38"/>
        <end position="61"/>
    </location>
</feature>
<evidence type="ECO:0000256" key="5">
    <source>
        <dbReference type="ARBA" id="ARBA00023136"/>
    </source>
</evidence>
<evidence type="ECO:0000256" key="2">
    <source>
        <dbReference type="ARBA" id="ARBA00022475"/>
    </source>
</evidence>
<organism evidence="7 8">
    <name type="scientific">Kineothrix sedimenti</name>
    <dbReference type="NCBI Taxonomy" id="3123317"/>
    <lineage>
        <taxon>Bacteria</taxon>
        <taxon>Bacillati</taxon>
        <taxon>Bacillota</taxon>
        <taxon>Clostridia</taxon>
        <taxon>Lachnospirales</taxon>
        <taxon>Lachnospiraceae</taxon>
        <taxon>Kineothrix</taxon>
    </lineage>
</organism>
<proteinExistence type="predicted"/>
<protein>
    <submittedName>
        <fullName evidence="7">ATP synthase subunit I</fullName>
    </submittedName>
</protein>
<name>A0ABZ3EVF1_9FIRM</name>
<dbReference type="RefSeq" id="WP_342757810.1">
    <property type="nucleotide sequence ID" value="NZ_CP146256.1"/>
</dbReference>
<dbReference type="Pfam" id="PF03899">
    <property type="entry name" value="ATP-synt_I"/>
    <property type="match status" value="1"/>
</dbReference>
<sequence>MKVDKVVKKETINMGLGILVCSAITQIVFLIFKAYSLAVLLGSIYGGAIALLNFFLMGITVQSVTKLEDENMAKKKMQFSYSMRQLGLVLLLGAGMYIAVNFQIFHWLPILLAVVYPRLIILFFGFFRKEQHLKEGDIS</sequence>
<evidence type="ECO:0000256" key="6">
    <source>
        <dbReference type="SAM" id="Phobius"/>
    </source>
</evidence>
<keyword evidence="5 6" id="KW-0472">Membrane</keyword>
<feature type="transmembrane region" description="Helical" evidence="6">
    <location>
        <begin position="12"/>
        <end position="32"/>
    </location>
</feature>
<comment type="subcellular location">
    <subcellularLocation>
        <location evidence="1">Cell membrane</location>
        <topology evidence="1">Multi-pass membrane protein</topology>
    </subcellularLocation>
</comment>
<reference evidence="7 8" key="1">
    <citation type="submission" date="2024-02" db="EMBL/GenBank/DDBJ databases">
        <title>Bacterial strain from lacustrine sediment.</title>
        <authorList>
            <person name="Petit C."/>
            <person name="Fadhlaoui K."/>
        </authorList>
    </citation>
    <scope>NUCLEOTIDE SEQUENCE [LARGE SCALE GENOMIC DNA]</scope>
    <source>
        <strain evidence="7 8">IPX-CK</strain>
    </source>
</reference>
<keyword evidence="3 6" id="KW-0812">Transmembrane</keyword>
<evidence type="ECO:0000256" key="1">
    <source>
        <dbReference type="ARBA" id="ARBA00004651"/>
    </source>
</evidence>
<evidence type="ECO:0000256" key="4">
    <source>
        <dbReference type="ARBA" id="ARBA00022989"/>
    </source>
</evidence>
<evidence type="ECO:0000256" key="3">
    <source>
        <dbReference type="ARBA" id="ARBA00022692"/>
    </source>
</evidence>
<dbReference type="InterPro" id="IPR005598">
    <property type="entry name" value="ATP_synth_I"/>
</dbReference>
<feature type="transmembrane region" description="Helical" evidence="6">
    <location>
        <begin position="106"/>
        <end position="127"/>
    </location>
</feature>
<accession>A0ABZ3EVF1</accession>
<dbReference type="Proteomes" id="UP001451571">
    <property type="component" value="Chromosome"/>
</dbReference>
<keyword evidence="4 6" id="KW-1133">Transmembrane helix</keyword>
<keyword evidence="8" id="KW-1185">Reference proteome</keyword>
<dbReference type="EMBL" id="CP146256">
    <property type="protein sequence ID" value="XAH74216.1"/>
    <property type="molecule type" value="Genomic_DNA"/>
</dbReference>